<evidence type="ECO:0000313" key="2">
    <source>
        <dbReference type="Proteomes" id="UP001174136"/>
    </source>
</evidence>
<name>A0AA47M2K4_MERPO</name>
<proteinExistence type="predicted"/>
<organism evidence="1 2">
    <name type="scientific">Merluccius polli</name>
    <name type="common">Benguela hake</name>
    <name type="synonym">Merluccius cadenati</name>
    <dbReference type="NCBI Taxonomy" id="89951"/>
    <lineage>
        <taxon>Eukaryota</taxon>
        <taxon>Metazoa</taxon>
        <taxon>Chordata</taxon>
        <taxon>Craniata</taxon>
        <taxon>Vertebrata</taxon>
        <taxon>Euteleostomi</taxon>
        <taxon>Actinopterygii</taxon>
        <taxon>Neopterygii</taxon>
        <taxon>Teleostei</taxon>
        <taxon>Neoteleostei</taxon>
        <taxon>Acanthomorphata</taxon>
        <taxon>Zeiogadaria</taxon>
        <taxon>Gadariae</taxon>
        <taxon>Gadiformes</taxon>
        <taxon>Gadoidei</taxon>
        <taxon>Merlucciidae</taxon>
        <taxon>Merluccius</taxon>
    </lineage>
</organism>
<evidence type="ECO:0000313" key="1">
    <source>
        <dbReference type="EMBL" id="KAK0132428.1"/>
    </source>
</evidence>
<protein>
    <submittedName>
        <fullName evidence="1">Uncharacterized protein</fullName>
    </submittedName>
</protein>
<dbReference type="AlphaFoldDB" id="A0AA47M2K4"/>
<comment type="caution">
    <text evidence="1">The sequence shown here is derived from an EMBL/GenBank/DDBJ whole genome shotgun (WGS) entry which is preliminary data.</text>
</comment>
<reference evidence="1" key="1">
    <citation type="journal article" date="2023" name="Front. Mar. Sci.">
        <title>A new Merluccius polli reference genome to investigate the effects of global change in West African waters.</title>
        <authorList>
            <person name="Mateo J.L."/>
            <person name="Blanco-Fernandez C."/>
            <person name="Garcia-Vazquez E."/>
            <person name="Machado-Schiaffino G."/>
        </authorList>
    </citation>
    <scope>NUCLEOTIDE SEQUENCE</scope>
    <source>
        <strain evidence="1">C29</strain>
        <tissue evidence="1">Fin</tissue>
    </source>
</reference>
<gene>
    <name evidence="1" type="ORF">N1851_032694</name>
</gene>
<dbReference type="EMBL" id="JAOPHQ010006264">
    <property type="protein sequence ID" value="KAK0132428.1"/>
    <property type="molecule type" value="Genomic_DNA"/>
</dbReference>
<accession>A0AA47M2K4</accession>
<keyword evidence="2" id="KW-1185">Reference proteome</keyword>
<dbReference type="Proteomes" id="UP001174136">
    <property type="component" value="Unassembled WGS sequence"/>
</dbReference>
<sequence length="104" mass="11860">MPTLCAKYYTITEGNRQTEARSDETTTVSAYSMLSAPRLRPELSLIYGKPEFSGCKSALALFTVIMNNNLQDVFLETLVLITTPMNWFSTLKRVKTFLRNMMHV</sequence>